<dbReference type="Proteomes" id="UP000805193">
    <property type="component" value="Unassembled WGS sequence"/>
</dbReference>
<keyword evidence="2" id="KW-1185">Reference proteome</keyword>
<sequence>MHLTGRTGPFNTFKLPENKECDWTGLKFSPDGKSILTSTNGAVIHLIDAFQAVPQQSLTGHTSNKAVPLDASFSPDSQFVFSGSTDGRVHVWSTAEGVEGGGGGGGVCGRRCSTVTTRTPSIACSSTPST</sequence>
<reference evidence="1 2" key="1">
    <citation type="journal article" date="2020" name="Cell">
        <title>Large-Scale Comparative Analyses of Tick Genomes Elucidate Their Genetic Diversity and Vector Capacities.</title>
        <authorList>
            <consortium name="Tick Genome and Microbiome Consortium (TIGMIC)"/>
            <person name="Jia N."/>
            <person name="Wang J."/>
            <person name="Shi W."/>
            <person name="Du L."/>
            <person name="Sun Y."/>
            <person name="Zhan W."/>
            <person name="Jiang J.F."/>
            <person name="Wang Q."/>
            <person name="Zhang B."/>
            <person name="Ji P."/>
            <person name="Bell-Sakyi L."/>
            <person name="Cui X.M."/>
            <person name="Yuan T.T."/>
            <person name="Jiang B.G."/>
            <person name="Yang W.F."/>
            <person name="Lam T.T."/>
            <person name="Chang Q.C."/>
            <person name="Ding S.J."/>
            <person name="Wang X.J."/>
            <person name="Zhu J.G."/>
            <person name="Ruan X.D."/>
            <person name="Zhao L."/>
            <person name="Wei J.T."/>
            <person name="Ye R.Z."/>
            <person name="Que T.C."/>
            <person name="Du C.H."/>
            <person name="Zhou Y.H."/>
            <person name="Cheng J.X."/>
            <person name="Dai P.F."/>
            <person name="Guo W.B."/>
            <person name="Han X.H."/>
            <person name="Huang E.J."/>
            <person name="Li L.F."/>
            <person name="Wei W."/>
            <person name="Gao Y.C."/>
            <person name="Liu J.Z."/>
            <person name="Shao H.Z."/>
            <person name="Wang X."/>
            <person name="Wang C.C."/>
            <person name="Yang T.C."/>
            <person name="Huo Q.B."/>
            <person name="Li W."/>
            <person name="Chen H.Y."/>
            <person name="Chen S.E."/>
            <person name="Zhou L.G."/>
            <person name="Ni X.B."/>
            <person name="Tian J.H."/>
            <person name="Sheng Y."/>
            <person name="Liu T."/>
            <person name="Pan Y.S."/>
            <person name="Xia L.Y."/>
            <person name="Li J."/>
            <person name="Zhao F."/>
            <person name="Cao W.C."/>
        </authorList>
    </citation>
    <scope>NUCLEOTIDE SEQUENCE [LARGE SCALE GENOMIC DNA]</scope>
    <source>
        <strain evidence="1">Iper-2018</strain>
    </source>
</reference>
<evidence type="ECO:0000313" key="1">
    <source>
        <dbReference type="EMBL" id="KAG0427354.1"/>
    </source>
</evidence>
<accession>A0AC60Q121</accession>
<protein>
    <submittedName>
        <fullName evidence="1">Uncharacterized protein</fullName>
    </submittedName>
</protein>
<gene>
    <name evidence="1" type="ORF">HPB47_025594</name>
</gene>
<organism evidence="1 2">
    <name type="scientific">Ixodes persulcatus</name>
    <name type="common">Taiga tick</name>
    <dbReference type="NCBI Taxonomy" id="34615"/>
    <lineage>
        <taxon>Eukaryota</taxon>
        <taxon>Metazoa</taxon>
        <taxon>Ecdysozoa</taxon>
        <taxon>Arthropoda</taxon>
        <taxon>Chelicerata</taxon>
        <taxon>Arachnida</taxon>
        <taxon>Acari</taxon>
        <taxon>Parasitiformes</taxon>
        <taxon>Ixodida</taxon>
        <taxon>Ixodoidea</taxon>
        <taxon>Ixodidae</taxon>
        <taxon>Ixodinae</taxon>
        <taxon>Ixodes</taxon>
    </lineage>
</organism>
<dbReference type="EMBL" id="JABSTQ010009635">
    <property type="protein sequence ID" value="KAG0427354.1"/>
    <property type="molecule type" value="Genomic_DNA"/>
</dbReference>
<evidence type="ECO:0000313" key="2">
    <source>
        <dbReference type="Proteomes" id="UP000805193"/>
    </source>
</evidence>
<comment type="caution">
    <text evidence="1">The sequence shown here is derived from an EMBL/GenBank/DDBJ whole genome shotgun (WGS) entry which is preliminary data.</text>
</comment>
<name>A0AC60Q121_IXOPE</name>
<proteinExistence type="predicted"/>